<reference evidence="5 6" key="1">
    <citation type="submission" date="2015-02" db="EMBL/GenBank/DDBJ databases">
        <title>Single-cell genomics of uncultivated deep-branching MTB reveals a conserved set of magnetosome genes.</title>
        <authorList>
            <person name="Kolinko S."/>
            <person name="Richter M."/>
            <person name="Glockner F.O."/>
            <person name="Brachmann A."/>
            <person name="Schuler D."/>
        </authorList>
    </citation>
    <scope>NUCLEOTIDE SEQUENCE [LARGE SCALE GENOMIC DNA]</scope>
    <source>
        <strain evidence="5">TM-1</strain>
    </source>
</reference>
<dbReference type="InterPro" id="IPR019818">
    <property type="entry name" value="IsoCit/isopropylmalate_DH_CS"/>
</dbReference>
<proteinExistence type="inferred from homology"/>
<name>A0A0F3GKA5_9BACT</name>
<keyword evidence="2" id="KW-0560">Oxidoreductase</keyword>
<dbReference type="GO" id="GO:0051287">
    <property type="term" value="F:NAD binding"/>
    <property type="evidence" value="ECO:0007669"/>
    <property type="project" value="InterPro"/>
</dbReference>
<dbReference type="PANTHER" id="PTHR11835">
    <property type="entry name" value="DECARBOXYLATING DEHYDROGENASES-ISOCITRATE, ISOPROPYLMALATE, TARTRATE"/>
    <property type="match status" value="1"/>
</dbReference>
<organism evidence="5 6">
    <name type="scientific">Candidatus Magnetobacterium bavaricum</name>
    <dbReference type="NCBI Taxonomy" id="29290"/>
    <lineage>
        <taxon>Bacteria</taxon>
        <taxon>Pseudomonadati</taxon>
        <taxon>Nitrospirota</taxon>
        <taxon>Thermodesulfovibrionia</taxon>
        <taxon>Thermodesulfovibrionales</taxon>
        <taxon>Candidatus Magnetobacteriaceae</taxon>
        <taxon>Candidatus Magnetobacterium</taxon>
    </lineage>
</organism>
<dbReference type="SMART" id="SM01329">
    <property type="entry name" value="Iso_dh"/>
    <property type="match status" value="1"/>
</dbReference>
<dbReference type="Proteomes" id="UP000033423">
    <property type="component" value="Unassembled WGS sequence"/>
</dbReference>
<comment type="caution">
    <text evidence="5">The sequence shown here is derived from an EMBL/GenBank/DDBJ whole genome shotgun (WGS) entry which is preliminary data.</text>
</comment>
<dbReference type="PATRIC" id="fig|29290.4.peg.7186"/>
<evidence type="ECO:0000256" key="1">
    <source>
        <dbReference type="ARBA" id="ARBA00007769"/>
    </source>
</evidence>
<dbReference type="Pfam" id="PF00180">
    <property type="entry name" value="Iso_dh"/>
    <property type="match status" value="1"/>
</dbReference>
<protein>
    <submittedName>
        <fullName evidence="5">Isocitrate dehydrogenase, NAD-dependent</fullName>
    </submittedName>
</protein>
<dbReference type="GO" id="GO:0006102">
    <property type="term" value="P:isocitrate metabolic process"/>
    <property type="evidence" value="ECO:0007669"/>
    <property type="project" value="TreeGrafter"/>
</dbReference>
<evidence type="ECO:0000256" key="2">
    <source>
        <dbReference type="ARBA" id="ARBA00023002"/>
    </source>
</evidence>
<dbReference type="PANTHER" id="PTHR11835:SF34">
    <property type="entry name" value="ISOCITRATE DEHYDROGENASE [NAD] SUBUNIT ALPHA, MITOCHONDRIAL"/>
    <property type="match status" value="1"/>
</dbReference>
<sequence length="375" mass="40695">MSVEPSPATVRSNPTSTHRVTLIPGDGVGPEISEAVVRVIDATGVKIDWDIQNAGADVYEAEGTPLPQRVIDSIRDNKIAIKGPVTTPVGTGFRSINVALRQELDLYACLRPCKSYTGARSIYANVDLVVVRENTEDLYAGIEFQKGGKTTAEVIDFIAAKSGKSIRPDSGVSIKPISVYGTERIVRFAFDYARDNNRKKVTAVHKANIMKHSDGLFLEVAREVAKSYSDIEFEDRIIDNMCMQLVQKPELYDVLVLPNLYGDIVSDLAAGLIGGLGLAPGANIGAGVAVFEATHGSAPKYKGLNKVNPMAMMLSGVMMLHYMGYRKEASRLDNTIADLIREGRFVTYDMKPSPDDPTAIGTSNVADEIVKRLKA</sequence>
<dbReference type="GO" id="GO:0006099">
    <property type="term" value="P:tricarboxylic acid cycle"/>
    <property type="evidence" value="ECO:0007669"/>
    <property type="project" value="TreeGrafter"/>
</dbReference>
<dbReference type="FunFam" id="3.40.718.10:FF:000014">
    <property type="entry name" value="Isocitrate dehydrogenase (NAD(+))"/>
    <property type="match status" value="1"/>
</dbReference>
<comment type="similarity">
    <text evidence="1">Belongs to the isocitrate and isopropylmalate dehydrogenases family.</text>
</comment>
<feature type="compositionally biased region" description="Polar residues" evidence="3">
    <location>
        <begin position="9"/>
        <end position="19"/>
    </location>
</feature>
<dbReference type="GO" id="GO:0004449">
    <property type="term" value="F:isocitrate dehydrogenase (NAD+) activity"/>
    <property type="evidence" value="ECO:0007669"/>
    <property type="project" value="TreeGrafter"/>
</dbReference>
<evidence type="ECO:0000256" key="3">
    <source>
        <dbReference type="SAM" id="MobiDB-lite"/>
    </source>
</evidence>
<feature type="domain" description="Isopropylmalate dehydrogenase-like" evidence="4">
    <location>
        <begin position="19"/>
        <end position="369"/>
    </location>
</feature>
<dbReference type="InterPro" id="IPR024084">
    <property type="entry name" value="IsoPropMal-DH-like_dom"/>
</dbReference>
<evidence type="ECO:0000259" key="4">
    <source>
        <dbReference type="SMART" id="SM01329"/>
    </source>
</evidence>
<evidence type="ECO:0000313" key="6">
    <source>
        <dbReference type="Proteomes" id="UP000033423"/>
    </source>
</evidence>
<dbReference type="EMBL" id="LACI01002338">
    <property type="protein sequence ID" value="KJU82384.1"/>
    <property type="molecule type" value="Genomic_DNA"/>
</dbReference>
<dbReference type="Gene3D" id="3.40.718.10">
    <property type="entry name" value="Isopropylmalate Dehydrogenase"/>
    <property type="match status" value="1"/>
</dbReference>
<dbReference type="SUPFAM" id="SSF53659">
    <property type="entry name" value="Isocitrate/Isopropylmalate dehydrogenase-like"/>
    <property type="match status" value="1"/>
</dbReference>
<dbReference type="AlphaFoldDB" id="A0A0F3GKA5"/>
<evidence type="ECO:0000313" key="5">
    <source>
        <dbReference type="EMBL" id="KJU82384.1"/>
    </source>
</evidence>
<gene>
    <name evidence="5" type="ORF">MBAV_005421</name>
</gene>
<feature type="region of interest" description="Disordered" evidence="3">
    <location>
        <begin position="1"/>
        <end position="24"/>
    </location>
</feature>
<keyword evidence="6" id="KW-1185">Reference proteome</keyword>
<dbReference type="PROSITE" id="PS00470">
    <property type="entry name" value="IDH_IMDH"/>
    <property type="match status" value="1"/>
</dbReference>
<accession>A0A0F3GKA5</accession>
<dbReference type="GO" id="GO:0000287">
    <property type="term" value="F:magnesium ion binding"/>
    <property type="evidence" value="ECO:0007669"/>
    <property type="project" value="InterPro"/>
</dbReference>